<feature type="region of interest" description="Disordered" evidence="2">
    <location>
        <begin position="772"/>
        <end position="882"/>
    </location>
</feature>
<comment type="caution">
    <text evidence="5">The sequence shown here is derived from an EMBL/GenBank/DDBJ whole genome shotgun (WGS) entry which is preliminary data.</text>
</comment>
<organism evidence="5 6">
    <name type="scientific">Galbula dea</name>
    <dbReference type="NCBI Taxonomy" id="1109041"/>
    <lineage>
        <taxon>Eukaryota</taxon>
        <taxon>Metazoa</taxon>
        <taxon>Chordata</taxon>
        <taxon>Craniata</taxon>
        <taxon>Vertebrata</taxon>
        <taxon>Euteleostomi</taxon>
        <taxon>Archelosauria</taxon>
        <taxon>Archosauria</taxon>
        <taxon>Dinosauria</taxon>
        <taxon>Saurischia</taxon>
        <taxon>Theropoda</taxon>
        <taxon>Coelurosauria</taxon>
        <taxon>Aves</taxon>
        <taxon>Neognathae</taxon>
        <taxon>Neoaves</taxon>
        <taxon>Telluraves</taxon>
        <taxon>Coraciimorphae</taxon>
        <taxon>Piciformes</taxon>
        <taxon>Galbulidae</taxon>
        <taxon>Galbula</taxon>
    </lineage>
</organism>
<dbReference type="PROSITE" id="PS51061">
    <property type="entry name" value="R3H"/>
    <property type="match status" value="1"/>
</dbReference>
<reference evidence="5 6" key="1">
    <citation type="submission" date="2019-09" db="EMBL/GenBank/DDBJ databases">
        <title>Bird 10,000 Genomes (B10K) Project - Family phase.</title>
        <authorList>
            <person name="Zhang G."/>
        </authorList>
    </citation>
    <scope>NUCLEOTIDE SEQUENCE [LARGE SCALE GENOMIC DNA]</scope>
    <source>
        <strain evidence="5">B10K-DU-001-62</strain>
        <tissue evidence="5">Muscle</tissue>
    </source>
</reference>
<keyword evidence="1" id="KW-0597">Phosphoprotein</keyword>
<feature type="domain" description="SUZ" evidence="4">
    <location>
        <begin position="232"/>
        <end position="302"/>
    </location>
</feature>
<dbReference type="GO" id="GO:0003676">
    <property type="term" value="F:nucleic acid binding"/>
    <property type="evidence" value="ECO:0007669"/>
    <property type="project" value="UniProtKB-UniRule"/>
</dbReference>
<feature type="region of interest" description="Disordered" evidence="2">
    <location>
        <begin position="924"/>
        <end position="961"/>
    </location>
</feature>
<dbReference type="EMBL" id="VWZX01003777">
    <property type="protein sequence ID" value="NXI38876.1"/>
    <property type="molecule type" value="Genomic_DNA"/>
</dbReference>
<feature type="domain" description="R3H" evidence="3">
    <location>
        <begin position="168"/>
        <end position="231"/>
    </location>
</feature>
<dbReference type="OrthoDB" id="278430at2759"/>
<keyword evidence="6" id="KW-1185">Reference proteome</keyword>
<dbReference type="PROSITE" id="PS51673">
    <property type="entry name" value="SUZ"/>
    <property type="match status" value="1"/>
</dbReference>
<dbReference type="Gene3D" id="3.30.1370.50">
    <property type="entry name" value="R3H-like domain"/>
    <property type="match status" value="1"/>
</dbReference>
<feature type="compositionally biased region" description="Low complexity" evidence="2">
    <location>
        <begin position="869"/>
        <end position="882"/>
    </location>
</feature>
<dbReference type="CDD" id="cd02642">
    <property type="entry name" value="R3H_encore_like"/>
    <property type="match status" value="1"/>
</dbReference>
<feature type="compositionally biased region" description="Polar residues" evidence="2">
    <location>
        <begin position="821"/>
        <end position="838"/>
    </location>
</feature>
<sequence>MRMSDILTVKDETDTMKGSEAEFKDTDPDEKLTKSGSQEQIQVEKDENCPDSKNNMPRPVQSFGQTAKRSKSNTKLKLVRSLAVCEEYPPPPTAEISQDLQEKIQIQLSQSFEKEEKPAKDETEKEKSSDKLSRKMLSRDSSQEYTDSTGIDLHEFLVNTLKNNPRDRMMLLKLEQEILDFIGNNEVPRKKFPPMTSYHRMLLHRVAAYFGLEHNVDQSGKSVIVNKTSNTRIPDQKFCEHIKDEKSDDFQKRYILKRDNSSLDKDDNQMRIRLKDDRRSKSIEEREEEYQRARERIFAQDSLCSQENYFTDKRIQEEETNSTQQRRQILRINKETSGRSANSHQSSTENELKYCEPRPWSSTDSDSSIRNLKPAVTKASSFSGISVLTRGDSSGSSKSTGRLSKTGSESSSSVGSSTGSLSHTQQPLPVPALSQPSQGTPAVYPTVSTSNSLSFDGGISGQVAPTSTSFFLLPLEAAGIPPGSVLINPQTGQPFLNPDGTPVVYNPPMSQQPVRTQVPGPPQQPPLPTPPQQQPAANHILSQQDNLGSQFSHMSLARQPPADPAEPHSAMFQSTVILQPPQQSGYIIAAAPPPAPSGQPVSAPGYSTSSHPVNQQVLQQQGYMQQPVPQMPACYCAPSQYPHSSQQYRPVSLHYNTQQNQPLAQPAQQTGYQVLPNQQQNYQGLVGVQQSQNQNLVSGQHNNVGNQIQGVIVPYPSVPSYQVSVPQGSQAVPQQTYQQPVIIPSQSNQGLATAGMPVYYSVIPSGQQNNLSSSVGYLQPPGSEQIQFPRTSSPCNSQQLQGQQCAVAPPPGGGVVMMQLNIPNSPQPRNHSPPQWKQNKYYCDHQRGQKSTELSTLDSAAQHSPQLGSPATSPAQSPAPAQLSNMKNIRPTLTPLSIVSQFSRPFVPGQGDARYPLLGQPLQYNPPPLLRGQVPSQQCQSGNRHGNRGKKPAKKAASADLGAGEPVVGKVLEITELPEGITRMEAEKLFGELLKVGAKIRWLRDSQCLQTQQQHRRFCGSGDSSVNTEPSKPSDLASTYTVLATFPTMSAAQNALKKQSSTSVNKFRLRTSKKHYDFHVLERASSQ</sequence>
<dbReference type="FunFam" id="3.30.1370.50:FF:000001">
    <property type="entry name" value="R3H domain-containing protein 2 isoform 1"/>
    <property type="match status" value="1"/>
</dbReference>
<feature type="compositionally biased region" description="Polar residues" evidence="2">
    <location>
        <begin position="772"/>
        <end position="804"/>
    </location>
</feature>
<feature type="compositionally biased region" description="Polar residues" evidence="2">
    <location>
        <begin position="360"/>
        <end position="369"/>
    </location>
</feature>
<name>A0A7K9STK3_9PICI</name>
<feature type="region of interest" description="Disordered" evidence="2">
    <location>
        <begin position="489"/>
        <end position="537"/>
    </location>
</feature>
<feature type="compositionally biased region" description="Polar residues" evidence="2">
    <location>
        <begin position="934"/>
        <end position="944"/>
    </location>
</feature>
<dbReference type="PANTHER" id="PTHR15672:SF12">
    <property type="entry name" value="R3H DOMAIN-CONTAINING PROTEIN 1"/>
    <property type="match status" value="1"/>
</dbReference>
<feature type="compositionally biased region" description="Polar residues" evidence="2">
    <location>
        <begin position="338"/>
        <end position="349"/>
    </location>
</feature>
<protein>
    <submittedName>
        <fullName evidence="5">R3HD1 protein</fullName>
    </submittedName>
</protein>
<feature type="region of interest" description="Disordered" evidence="2">
    <location>
        <begin position="267"/>
        <end position="287"/>
    </location>
</feature>
<dbReference type="SUPFAM" id="SSF82708">
    <property type="entry name" value="R3H domain"/>
    <property type="match status" value="1"/>
</dbReference>
<dbReference type="InterPro" id="IPR024771">
    <property type="entry name" value="SUZ"/>
</dbReference>
<dbReference type="Proteomes" id="UP000566440">
    <property type="component" value="Unassembled WGS sequence"/>
</dbReference>
<evidence type="ECO:0000259" key="3">
    <source>
        <dbReference type="PROSITE" id="PS51061"/>
    </source>
</evidence>
<dbReference type="Pfam" id="PF01424">
    <property type="entry name" value="R3H"/>
    <property type="match status" value="1"/>
</dbReference>
<feature type="non-terminal residue" evidence="5">
    <location>
        <position position="1"/>
    </location>
</feature>
<dbReference type="PANTHER" id="PTHR15672">
    <property type="entry name" value="CAMP-REGULATED PHOSPHOPROTEIN 21 RELATED R3H DOMAIN CONTAINING PROTEIN"/>
    <property type="match status" value="1"/>
</dbReference>
<feature type="region of interest" description="Disordered" evidence="2">
    <location>
        <begin position="332"/>
        <end position="369"/>
    </location>
</feature>
<dbReference type="SMART" id="SM00393">
    <property type="entry name" value="R3H"/>
    <property type="match status" value="1"/>
</dbReference>
<dbReference type="InterPro" id="IPR036867">
    <property type="entry name" value="R3H_dom_sf"/>
</dbReference>
<feature type="compositionally biased region" description="Basic residues" evidence="2">
    <location>
        <begin position="945"/>
        <end position="954"/>
    </location>
</feature>
<accession>A0A7K9STK3</accession>
<dbReference type="AlphaFoldDB" id="A0A7K9STK3"/>
<feature type="compositionally biased region" description="Low complexity" evidence="2">
    <location>
        <begin position="388"/>
        <end position="424"/>
    </location>
</feature>
<evidence type="ECO:0000256" key="2">
    <source>
        <dbReference type="SAM" id="MobiDB-lite"/>
    </source>
</evidence>
<gene>
    <name evidence="5" type="primary">R3hdm1</name>
    <name evidence="5" type="ORF">GALDEA_R10157</name>
</gene>
<feature type="compositionally biased region" description="Polar residues" evidence="2">
    <location>
        <begin position="434"/>
        <end position="445"/>
    </location>
</feature>
<feature type="compositionally biased region" description="Basic and acidic residues" evidence="2">
    <location>
        <begin position="8"/>
        <end position="33"/>
    </location>
</feature>
<evidence type="ECO:0000313" key="5">
    <source>
        <dbReference type="EMBL" id="NXI38876.1"/>
    </source>
</evidence>
<feature type="region of interest" description="Disordered" evidence="2">
    <location>
        <begin position="1"/>
        <end position="74"/>
    </location>
</feature>
<feature type="non-terminal residue" evidence="5">
    <location>
        <position position="1087"/>
    </location>
</feature>
<evidence type="ECO:0000256" key="1">
    <source>
        <dbReference type="ARBA" id="ARBA00022553"/>
    </source>
</evidence>
<dbReference type="InterPro" id="IPR051937">
    <property type="entry name" value="R3H_domain_containing"/>
</dbReference>
<feature type="compositionally biased region" description="Pro residues" evidence="2">
    <location>
        <begin position="519"/>
        <end position="533"/>
    </location>
</feature>
<evidence type="ECO:0000313" key="6">
    <source>
        <dbReference type="Proteomes" id="UP000566440"/>
    </source>
</evidence>
<feature type="region of interest" description="Disordered" evidence="2">
    <location>
        <begin position="386"/>
        <end position="445"/>
    </location>
</feature>
<feature type="compositionally biased region" description="Polar residues" evidence="2">
    <location>
        <begin position="849"/>
        <end position="867"/>
    </location>
</feature>
<evidence type="ECO:0000259" key="4">
    <source>
        <dbReference type="PROSITE" id="PS51673"/>
    </source>
</evidence>
<dbReference type="InterPro" id="IPR001374">
    <property type="entry name" value="R3H_dom"/>
</dbReference>
<feature type="compositionally biased region" description="Basic and acidic residues" evidence="2">
    <location>
        <begin position="112"/>
        <end position="142"/>
    </location>
</feature>
<feature type="region of interest" description="Disordered" evidence="2">
    <location>
        <begin position="111"/>
        <end position="146"/>
    </location>
</feature>
<proteinExistence type="predicted"/>
<dbReference type="Pfam" id="PF12752">
    <property type="entry name" value="SUZ"/>
    <property type="match status" value="1"/>
</dbReference>